<dbReference type="Pfam" id="PF00078">
    <property type="entry name" value="RVT_1"/>
    <property type="match status" value="1"/>
</dbReference>
<dbReference type="SUPFAM" id="SSF56219">
    <property type="entry name" value="DNase I-like"/>
    <property type="match status" value="1"/>
</dbReference>
<feature type="domain" description="Endonuclease/exonuclease/phosphatase" evidence="3">
    <location>
        <begin position="427"/>
        <end position="634"/>
    </location>
</feature>
<dbReference type="EMBL" id="OIVN01000448">
    <property type="protein sequence ID" value="SPC80451.1"/>
    <property type="molecule type" value="Genomic_DNA"/>
</dbReference>
<feature type="domain" description="Reverse transcriptase" evidence="2">
    <location>
        <begin position="822"/>
        <end position="990"/>
    </location>
</feature>
<sequence>MESEALLDDWRKFSLTEAEAPGFGVGEDAMGATKKLGSKSLLGKLITNKFFSKDAMKSMMLRLWGESRGISVQDISDNLFVFQFPDEHERTRVMNGSPWMFDNYLLALKEFDGSIPATGERVGGTIGPVKEVDVSENGVGWGKALRIRLNLDFTKPVPRGRLVSFANIGQMWMEEPVFKQYGPWLRVTEFSTRRRGGTTEWSRQGPTAPQQEQNTVVGEVTRGRAAESRAAAFSSDNSGTEEIRPQQPDNVGRDRPTLSHHVDNEIESTGDFGIPNIKLVEDTAQVIGIEIRRHGMDVTDSGMDNSNEVVGKQLGEMEGIQLREVVVENNPSPNVGPSTQQPLHVVPSTTPVVGEAGLTSIESATDEQAVSMGVTAQPKKVGPKSWKRLARGVSNKVPTRRGALKRLLELDTEIQAEEAFKRLKAVRELLLLIKEKGPSILFLSETRLDSRRVEFLRVLIKYKYAFCVSRLRTGGGLALFWNDEVELRVNTYSKNHIDSNVVVTDSGKEFRFTGFYGNPETHRRKESWALLKHLRHLGSAPWLCAGDFNELLDQNEKFGIGQRPDWQIRDFREAVEVCQLHDLGFVGNKFTWFKGRRQAVTAAERLDRMLASVSWISEYEGAVVTHLPNLSSDHCPLFLEIPSANAVFRRKKLFRFEALWVKDEQCKSVIESAWGSEVQDGSLMFRVFEKLKSCRGALIAWSCTKHGNFASRIKAKREMLQRLVREDPSGRSQDNEVINKCLNGMGGVVTEAMNSELVVDFTVEEVHQALKQMYPTKAPGLDGMSAIFYQSYWEIVGPEVTQAILSILHSGRLITDNVLVAFEILHSMSIKNRGKRGQMALKLDMSKAYDRVEWGFVEAVMRRLGFVEEWIRLIMMCLSTVSYSILLNGVQSGNFTASRGIRQGDPLSPYIFLLYAEGLSSLLKESERERKITGIAASRGGPRLTHLFFADDSILFCQASFENCRALCEILQIYEEASGQQLNRSKKAAFNGIKDRVWQKINGWKEKLLSKAGREILIKAVAQSIPTYSMSCFKLPDSLCNELNSMASNFWWGHKATGHNVHWMKWEKLCVSKEAGGLGFRDLKTFNLALLAKQGWRILQQPQSLVARVLQLGVRWHIGDGKSVEIWRDPWLPTKGSFMVHSDPQGSHLVERVSDLILEDSQRWNVELIKEVFSEWEANVIVSIPLPPRQRVDRLFWDDTKHGLFSVKSAYYLHLRHRAAVWTSESSVVGRDKKFWKFLWALSIPPKWQMMYGLSRSLKVLKWGRFDHSFCDLLNTASNPIEVMQQATKLVTDYRKSKAFPPQMRSGTIAAQQNMVWVPPTAETFKVNWELIAGPSPQAWWVGILIRDAEGFVLATTCAKLQLVHAVHPWADGAIYALNFALEMGFFDIIFEGSSSPFLTKLIRQD</sequence>
<reference evidence="5" key="1">
    <citation type="submission" date="2018-02" db="EMBL/GenBank/DDBJ databases">
        <authorList>
            <person name="Cohen D.B."/>
            <person name="Kent A.D."/>
        </authorList>
    </citation>
    <scope>NUCLEOTIDE SEQUENCE</scope>
</reference>
<dbReference type="Pfam" id="PF03372">
    <property type="entry name" value="Exo_endo_phos"/>
    <property type="match status" value="1"/>
</dbReference>
<evidence type="ECO:0000259" key="2">
    <source>
        <dbReference type="Pfam" id="PF00078"/>
    </source>
</evidence>
<dbReference type="Pfam" id="PF14111">
    <property type="entry name" value="DUF4283"/>
    <property type="match status" value="1"/>
</dbReference>
<dbReference type="SUPFAM" id="SSF56672">
    <property type="entry name" value="DNA/RNA polymerases"/>
    <property type="match status" value="1"/>
</dbReference>
<dbReference type="InterPro" id="IPR000477">
    <property type="entry name" value="RT_dom"/>
</dbReference>
<feature type="region of interest" description="Disordered" evidence="1">
    <location>
        <begin position="230"/>
        <end position="255"/>
    </location>
</feature>
<dbReference type="InterPro" id="IPR036691">
    <property type="entry name" value="Endo/exonu/phosph_ase_sf"/>
</dbReference>
<feature type="compositionally biased region" description="Polar residues" evidence="1">
    <location>
        <begin position="199"/>
        <end position="215"/>
    </location>
</feature>
<evidence type="ECO:0008006" key="6">
    <source>
        <dbReference type="Google" id="ProtNLM"/>
    </source>
</evidence>
<feature type="region of interest" description="Disordered" evidence="1">
    <location>
        <begin position="196"/>
        <end position="215"/>
    </location>
</feature>
<dbReference type="InterPro" id="IPR043502">
    <property type="entry name" value="DNA/RNA_pol_sf"/>
</dbReference>
<evidence type="ECO:0000313" key="5">
    <source>
        <dbReference type="EMBL" id="SPC80451.1"/>
    </source>
</evidence>
<evidence type="ECO:0000259" key="3">
    <source>
        <dbReference type="Pfam" id="PF03372"/>
    </source>
</evidence>
<name>A0A2N9F0P5_FAGSY</name>
<dbReference type="GO" id="GO:0003824">
    <property type="term" value="F:catalytic activity"/>
    <property type="evidence" value="ECO:0007669"/>
    <property type="project" value="InterPro"/>
</dbReference>
<dbReference type="InterPro" id="IPR005135">
    <property type="entry name" value="Endo/exonuclease/phosphatase"/>
</dbReference>
<dbReference type="Gene3D" id="3.60.10.10">
    <property type="entry name" value="Endonuclease/exonuclease/phosphatase"/>
    <property type="match status" value="1"/>
</dbReference>
<proteinExistence type="predicted"/>
<dbReference type="InterPro" id="IPR025558">
    <property type="entry name" value="DUF4283"/>
</dbReference>
<evidence type="ECO:0000256" key="1">
    <source>
        <dbReference type="SAM" id="MobiDB-lite"/>
    </source>
</evidence>
<organism evidence="5">
    <name type="scientific">Fagus sylvatica</name>
    <name type="common">Beechnut</name>
    <dbReference type="NCBI Taxonomy" id="28930"/>
    <lineage>
        <taxon>Eukaryota</taxon>
        <taxon>Viridiplantae</taxon>
        <taxon>Streptophyta</taxon>
        <taxon>Embryophyta</taxon>
        <taxon>Tracheophyta</taxon>
        <taxon>Spermatophyta</taxon>
        <taxon>Magnoliopsida</taxon>
        <taxon>eudicotyledons</taxon>
        <taxon>Gunneridae</taxon>
        <taxon>Pentapetalae</taxon>
        <taxon>rosids</taxon>
        <taxon>fabids</taxon>
        <taxon>Fagales</taxon>
        <taxon>Fagaceae</taxon>
        <taxon>Fagus</taxon>
    </lineage>
</organism>
<dbReference type="PANTHER" id="PTHR33116:SF86">
    <property type="entry name" value="REVERSE TRANSCRIPTASE DOMAIN-CONTAINING PROTEIN"/>
    <property type="match status" value="1"/>
</dbReference>
<dbReference type="PANTHER" id="PTHR33116">
    <property type="entry name" value="REVERSE TRANSCRIPTASE ZINC-BINDING DOMAIN-CONTAINING PROTEIN-RELATED-RELATED"/>
    <property type="match status" value="1"/>
</dbReference>
<gene>
    <name evidence="5" type="ORF">FSB_LOCUS8333</name>
</gene>
<accession>A0A2N9F0P5</accession>
<evidence type="ECO:0000259" key="4">
    <source>
        <dbReference type="Pfam" id="PF14111"/>
    </source>
</evidence>
<feature type="domain" description="DUF4283" evidence="4">
    <location>
        <begin position="39"/>
        <end position="111"/>
    </location>
</feature>
<protein>
    <recommendedName>
        <fullName evidence="6">Reverse transcriptase domain-containing protein</fullName>
    </recommendedName>
</protein>